<dbReference type="GeneID" id="8291176"/>
<dbReference type="InterPro" id="IPR027359">
    <property type="entry name" value="Volt_channel_dom_sf"/>
</dbReference>
<dbReference type="Proteomes" id="UP000002036">
    <property type="component" value="Chromosome C"/>
</dbReference>
<feature type="transmembrane region" description="Helical" evidence="18">
    <location>
        <begin position="1545"/>
        <end position="1562"/>
    </location>
</feature>
<keyword evidence="10 18" id="KW-1133">Transmembrane helix</keyword>
<feature type="region of interest" description="Disordered" evidence="17">
    <location>
        <begin position="157"/>
        <end position="269"/>
    </location>
</feature>
<dbReference type="GO" id="GO:0008331">
    <property type="term" value="F:high voltage-gated calcium channel activity"/>
    <property type="evidence" value="ECO:0007669"/>
    <property type="project" value="TreeGrafter"/>
</dbReference>
<proteinExistence type="inferred from homology"/>
<protein>
    <recommendedName>
        <fullName evidence="16">Calcium-channel protein CCH1</fullName>
    </recommendedName>
</protein>
<dbReference type="OrthoDB" id="416585at2759"/>
<keyword evidence="2" id="KW-0813">Transport</keyword>
<keyword evidence="13" id="KW-0325">Glycoprotein</keyword>
<feature type="region of interest" description="Disordered" evidence="17">
    <location>
        <begin position="1"/>
        <end position="63"/>
    </location>
</feature>
<evidence type="ECO:0000256" key="6">
    <source>
        <dbReference type="ARBA" id="ARBA00022673"/>
    </source>
</evidence>
<dbReference type="FunCoup" id="C5DDL8">
    <property type="interactions" value="129"/>
</dbReference>
<dbReference type="EMBL" id="CU928167">
    <property type="protein sequence ID" value="CAR21879.1"/>
    <property type="molecule type" value="Genomic_DNA"/>
</dbReference>
<evidence type="ECO:0000256" key="11">
    <source>
        <dbReference type="ARBA" id="ARBA00023065"/>
    </source>
</evidence>
<feature type="transmembrane region" description="Helical" evidence="18">
    <location>
        <begin position="509"/>
        <end position="528"/>
    </location>
</feature>
<evidence type="ECO:0000256" key="4">
    <source>
        <dbReference type="ARBA" id="ARBA00022553"/>
    </source>
</evidence>
<feature type="compositionally biased region" description="Basic and acidic residues" evidence="17">
    <location>
        <begin position="173"/>
        <end position="200"/>
    </location>
</feature>
<dbReference type="PANTHER" id="PTHR45628:SF7">
    <property type="entry name" value="VOLTAGE-DEPENDENT CALCIUM CHANNEL TYPE A SUBUNIT ALPHA-1"/>
    <property type="match status" value="1"/>
</dbReference>
<evidence type="ECO:0000256" key="5">
    <source>
        <dbReference type="ARBA" id="ARBA00022568"/>
    </source>
</evidence>
<evidence type="ECO:0000256" key="8">
    <source>
        <dbReference type="ARBA" id="ARBA00022837"/>
    </source>
</evidence>
<feature type="transmembrane region" description="Helical" evidence="18">
    <location>
        <begin position="1193"/>
        <end position="1211"/>
    </location>
</feature>
<dbReference type="Gene3D" id="1.10.287.70">
    <property type="match status" value="4"/>
</dbReference>
<keyword evidence="11" id="KW-0406">Ion transport</keyword>
<feature type="transmembrane region" description="Helical" evidence="18">
    <location>
        <begin position="1402"/>
        <end position="1424"/>
    </location>
</feature>
<evidence type="ECO:0000256" key="1">
    <source>
        <dbReference type="ARBA" id="ARBA00004651"/>
    </source>
</evidence>
<feature type="transmembrane region" description="Helical" evidence="18">
    <location>
        <begin position="337"/>
        <end position="358"/>
    </location>
</feature>
<evidence type="ECO:0000256" key="14">
    <source>
        <dbReference type="ARBA" id="ARBA00023303"/>
    </source>
</evidence>
<comment type="similarity">
    <text evidence="15">Belongs to the calcium channel alpha-1 subunit (TC 1.A.1.11) family.</text>
</comment>
<evidence type="ECO:0000256" key="3">
    <source>
        <dbReference type="ARBA" id="ARBA00022475"/>
    </source>
</evidence>
<dbReference type="PROSITE" id="PS50222">
    <property type="entry name" value="EF_HAND_2"/>
    <property type="match status" value="1"/>
</dbReference>
<evidence type="ECO:0000256" key="2">
    <source>
        <dbReference type="ARBA" id="ARBA00022448"/>
    </source>
</evidence>
<evidence type="ECO:0000256" key="10">
    <source>
        <dbReference type="ARBA" id="ARBA00022989"/>
    </source>
</evidence>
<feature type="compositionally biased region" description="Polar residues" evidence="17">
    <location>
        <begin position="213"/>
        <end position="233"/>
    </location>
</feature>
<dbReference type="PANTHER" id="PTHR45628">
    <property type="entry name" value="VOLTAGE-DEPENDENT CALCIUM CHANNEL TYPE A SUBUNIT ALPHA-1"/>
    <property type="match status" value="1"/>
</dbReference>
<dbReference type="InParanoid" id="C5DDL8"/>
<feature type="transmembrane region" description="Helical" evidence="18">
    <location>
        <begin position="640"/>
        <end position="668"/>
    </location>
</feature>
<keyword evidence="5" id="KW-0109">Calcium transport</keyword>
<dbReference type="GO" id="GO:0005509">
    <property type="term" value="F:calcium ion binding"/>
    <property type="evidence" value="ECO:0007669"/>
    <property type="project" value="InterPro"/>
</dbReference>
<feature type="transmembrane region" description="Helical" evidence="18">
    <location>
        <begin position="1159"/>
        <end position="1181"/>
    </location>
</feature>
<reference evidence="20 21" key="1">
    <citation type="journal article" date="2009" name="Genome Res.">
        <title>Comparative genomics of protoploid Saccharomycetaceae.</title>
        <authorList>
            <consortium name="The Genolevures Consortium"/>
            <person name="Souciet J.-L."/>
            <person name="Dujon B."/>
            <person name="Gaillardin C."/>
            <person name="Johnston M."/>
            <person name="Baret P.V."/>
            <person name="Cliften P."/>
            <person name="Sherman D.J."/>
            <person name="Weissenbach J."/>
            <person name="Westhof E."/>
            <person name="Wincker P."/>
            <person name="Jubin C."/>
            <person name="Poulain J."/>
            <person name="Barbe V."/>
            <person name="Segurens B."/>
            <person name="Artiguenave F."/>
            <person name="Anthouard V."/>
            <person name="Vacherie B."/>
            <person name="Val M.-E."/>
            <person name="Fulton R.S."/>
            <person name="Minx P."/>
            <person name="Wilson R."/>
            <person name="Durrens P."/>
            <person name="Jean G."/>
            <person name="Marck C."/>
            <person name="Martin T."/>
            <person name="Nikolski M."/>
            <person name="Rolland T."/>
            <person name="Seret M.-L."/>
            <person name="Casaregola S."/>
            <person name="Despons L."/>
            <person name="Fairhead C."/>
            <person name="Fischer G."/>
            <person name="Lafontaine I."/>
            <person name="Leh V."/>
            <person name="Lemaire M."/>
            <person name="de Montigny J."/>
            <person name="Neuveglise C."/>
            <person name="Thierry A."/>
            <person name="Blanc-Lenfle I."/>
            <person name="Bleykasten C."/>
            <person name="Diffels J."/>
            <person name="Fritsch E."/>
            <person name="Frangeul L."/>
            <person name="Goeffon A."/>
            <person name="Jauniaux N."/>
            <person name="Kachouri-Lafond R."/>
            <person name="Payen C."/>
            <person name="Potier S."/>
            <person name="Pribylova L."/>
            <person name="Ozanne C."/>
            <person name="Richard G.-F."/>
            <person name="Sacerdot C."/>
            <person name="Straub M.-L."/>
            <person name="Talla E."/>
        </authorList>
    </citation>
    <scope>NUCLEOTIDE SEQUENCE [LARGE SCALE GENOMIC DNA]</scope>
    <source>
        <strain evidence="21">ATCC 56472 / CBS 6340 / NRRL Y-8284</strain>
    </source>
</reference>
<dbReference type="Pfam" id="PF00520">
    <property type="entry name" value="Ion_trans"/>
    <property type="match status" value="4"/>
</dbReference>
<feature type="compositionally biased region" description="Polar residues" evidence="17">
    <location>
        <begin position="96"/>
        <end position="109"/>
    </location>
</feature>
<dbReference type="OMA" id="TLFIAWN"/>
<feature type="transmembrane region" description="Helical" evidence="18">
    <location>
        <begin position="1609"/>
        <end position="1631"/>
    </location>
</feature>
<sequence length="2005" mass="228866">MASRRNLTHRQPPMEHETSVEPNQTPVIVKIDEADTVTEGEGGVLNLNPAGGSKHQENTKNLRRPNLTVITRNSDSSFDRSQLSATSIKSHFRNFISPTRTEQSDTEGSGSADEGPISYTSALSDEDNLRSAAVISTIDEGDLSDFKDLQDEFKNAMKEGNSTWLPKSRRNSKVPDAETQEAPRREPHLSLEPPREHDRSSSASPLRAASSLGIQLTRDSSNGKNPSKYTNRIFSDAGGYDHDADSDWSEEESAQGSSNRPQREEPSKPPLLLFGNSMGLISPNNPIRRKLAALLLKKWAPLPNLAFLVAMVATLALSHINNSGDFTYDSTGIDSLLLVANAFFTIEILAKIVAFGFWDDSQLFHARGEKYKTVYQTLGLAKFFHNLEAKYGSEFMKKIFPFDIDDTSATKEIRDKQLRSSVTFNGAPRSYNTEIPLHRAFARSSWNRIDLLSTVCLWISLSLTINEYDFKHGIRIFKAIGVLRVLKLAAIQDRQSDILRSLKYGLPQLLNVGFMLLYFWVFFGILGVQSFRGSLRRQCVWTNPNDTTETYVNEMQFCGGYLESVTKNKKPYIFSDGKEGPIAKGFLCPQNSKCISDTNPYNGRVSFDNILTSMELVFVTISANTFTDIMYYTMDSDSMAASIFFVFCIFSLNIWMINLLIAVLVSSFEKANELVRKKGQKNIVPSAFQRIRKSTFDYIKKKARSKRLSPRAELWLKWYKRFEFLFVSLIFAELIMQATVTSRSSSNHIEHVLKFDQATAFVLLFESVLRLVIHSDNIWKFLINPAYVFDLLNSIFSTIITLPNARRKLGQNYYWLNLIQVVRFYRVITEISVTRNLWKQVLGNVLLIWDLTGFYFLFLFLVSIVISVYFDGVIPISQIDETPFGMYSVTNTFLTLFTIGSTENWTDALYALQENLPNKSSQFFGVVLLIMWFFMANFVMLNIFIAIIAESLDVKEEEKRPLQIKHYLKHVYPQKIRDFASASLMGRIKNKIFGNSGYDDSKDFRQFLFRGTAIVSIAQQYNILEDSPQDTTTKEGVPYFIKNIKRILNNYSVLKLFANNPFYKKPEVVYVETVDSVGLNKKFTLKLNEFEEEKLRYLKEHPMYNNSYFIFPPNHILRKFCQSLTTPCVGKRTDGFRFFGDNTNTYDRNSYFKHIKKDVFVGFISIATILMVVYSCSLTPLYRINHASGVNKWSMISDAIFVTIFSLEFLIKTVADGVIHTPNAYLRNPWNCIDVIVLLSLWIDFVSGLKRDDDLSRVFRGLTALRALRCLTISKTARSTFDQVLFDGIRKIIGAAMVSLTLLFPFAVWGLGLFRGRFGVCNDGVDLSQCYNEFSNQVFDFEILTPRVYSQPYLYMNSFSTAFRSLYEIVSLEGWVDMLSNSMASTGIGTVPETFASPGNGAFFVLFNFLSMVFILTLFISFIIRNHARTTGSAFYTIEEKSWLEVKKLLSQARPEPTPDVLSMSKFRSFVYRLAVEKTYFWYAFFLQAVLYLHIITLLLYAYHEANGLGTYQDVIFIISSSVFLMQEGLYIFGKGVRLWFAKKWDVFKFFVVVMSFGLNVAQTRMDGIVLGFTNVRDLFQLAIFLFVIQQNDILSELINTAMASLPSILSLTYTWGILFLVYAIALNQIFGLTKLGPNTTGNINFRTVIKSLIVLFRCSFGEGWNYIMDDLTVKSPFCYVDKTSGRTDCGSKPYAYVLLMSWNILSMYIFLNMFVSLILESFSYLYHAGSGSKSVASRDEIRKFRNAWRKFDPDGVGEIETNLLPRFMHSFDGLLSYKIWEGRLSVSNLVKNYMKVNPSDPYDVEVDLVGLNKELESIDRKKIIERKTQYRRFIQEARHLSAFNNGVKFSKIVQQIPLYTAYNPQECLGIDEFVKRLYVMGKVDRFLENERNVDVLEMVVTRWKFLSERRILRSKAAGGFRNTPQPRNILDLALTSSDHPDTPKLNFSVSNFNWSPRRRGSDQGGHLLDTNSLSPEQDGENTESDSGGSSKSSDSQSHKRGLIP</sequence>
<dbReference type="KEGG" id="lth:KLTH0C02046g"/>
<name>C5DDL8_LACTC</name>
<feature type="transmembrane region" description="Helical" evidence="18">
    <location>
        <begin position="853"/>
        <end position="872"/>
    </location>
</feature>
<evidence type="ECO:0000313" key="21">
    <source>
        <dbReference type="Proteomes" id="UP000002036"/>
    </source>
</evidence>
<feature type="transmembrane region" description="Helical" evidence="18">
    <location>
        <begin position="1695"/>
        <end position="1720"/>
    </location>
</feature>
<keyword evidence="3" id="KW-1003">Cell membrane</keyword>
<keyword evidence="12 18" id="KW-0472">Membrane</keyword>
<evidence type="ECO:0000256" key="16">
    <source>
        <dbReference type="ARBA" id="ARBA00067459"/>
    </source>
</evidence>
<evidence type="ECO:0000259" key="19">
    <source>
        <dbReference type="PROSITE" id="PS50222"/>
    </source>
</evidence>
<evidence type="ECO:0000256" key="15">
    <source>
        <dbReference type="ARBA" id="ARBA00061395"/>
    </source>
</evidence>
<dbReference type="GO" id="GO:0005891">
    <property type="term" value="C:voltage-gated calcium channel complex"/>
    <property type="evidence" value="ECO:0007669"/>
    <property type="project" value="TreeGrafter"/>
</dbReference>
<organism evidence="20 21">
    <name type="scientific">Lachancea thermotolerans (strain ATCC 56472 / CBS 6340 / NRRL Y-8284)</name>
    <name type="common">Yeast</name>
    <name type="synonym">Kluyveromyces thermotolerans</name>
    <dbReference type="NCBI Taxonomy" id="559295"/>
    <lineage>
        <taxon>Eukaryota</taxon>
        <taxon>Fungi</taxon>
        <taxon>Dikarya</taxon>
        <taxon>Ascomycota</taxon>
        <taxon>Saccharomycotina</taxon>
        <taxon>Saccharomycetes</taxon>
        <taxon>Saccharomycetales</taxon>
        <taxon>Saccharomycetaceae</taxon>
        <taxon>Lachancea</taxon>
    </lineage>
</organism>
<feature type="transmembrane region" description="Helical" evidence="18">
    <location>
        <begin position="1515"/>
        <end position="1533"/>
    </location>
</feature>
<keyword evidence="8" id="KW-0106">Calcium</keyword>
<feature type="compositionally biased region" description="Low complexity" evidence="17">
    <location>
        <begin position="1985"/>
        <end position="1996"/>
    </location>
</feature>
<keyword evidence="14" id="KW-0407">Ion channel</keyword>
<feature type="region of interest" description="Disordered" evidence="17">
    <location>
        <begin position="1950"/>
        <end position="2005"/>
    </location>
</feature>
<dbReference type="GO" id="GO:0098703">
    <property type="term" value="P:calcium ion import across plasma membrane"/>
    <property type="evidence" value="ECO:0007669"/>
    <property type="project" value="TreeGrafter"/>
</dbReference>
<dbReference type="SUPFAM" id="SSF81324">
    <property type="entry name" value="Voltage-gated potassium channels"/>
    <property type="match status" value="4"/>
</dbReference>
<dbReference type="HOGENOM" id="CLU_000443_2_0_1"/>
<dbReference type="InterPro" id="IPR050599">
    <property type="entry name" value="VDCC_alpha-1_subunit"/>
</dbReference>
<comment type="subcellular location">
    <subcellularLocation>
        <location evidence="1">Cell membrane</location>
        <topology evidence="1">Multi-pass membrane protein</topology>
    </subcellularLocation>
</comment>
<evidence type="ECO:0000256" key="17">
    <source>
        <dbReference type="SAM" id="MobiDB-lite"/>
    </source>
</evidence>
<evidence type="ECO:0000313" key="20">
    <source>
        <dbReference type="EMBL" id="CAR21879.1"/>
    </source>
</evidence>
<keyword evidence="7 18" id="KW-0812">Transmembrane</keyword>
<keyword evidence="6" id="KW-0107">Calcium channel</keyword>
<feature type="transmembrane region" description="Helical" evidence="18">
    <location>
        <begin position="922"/>
        <end position="949"/>
    </location>
</feature>
<feature type="transmembrane region" description="Helical" evidence="18">
    <location>
        <begin position="1292"/>
        <end position="1314"/>
    </location>
</feature>
<gene>
    <name evidence="20" type="ordered locus">KLTH0C02046g</name>
</gene>
<feature type="domain" description="EF-hand" evidence="19">
    <location>
        <begin position="1740"/>
        <end position="1775"/>
    </location>
</feature>
<feature type="compositionally biased region" description="Low complexity" evidence="17">
    <location>
        <begin position="201"/>
        <end position="212"/>
    </location>
</feature>
<accession>C5DDL8</accession>
<evidence type="ECO:0000256" key="12">
    <source>
        <dbReference type="ARBA" id="ARBA00023136"/>
    </source>
</evidence>
<evidence type="ECO:0000256" key="7">
    <source>
        <dbReference type="ARBA" id="ARBA00022692"/>
    </source>
</evidence>
<dbReference type="eggNOG" id="KOG2301">
    <property type="taxonomic scope" value="Eukaryota"/>
</dbReference>
<feature type="transmembrane region" description="Helical" evidence="18">
    <location>
        <begin position="1480"/>
        <end position="1503"/>
    </location>
</feature>
<dbReference type="Gene3D" id="1.20.120.350">
    <property type="entry name" value="Voltage-gated potassium channels. Chain C"/>
    <property type="match status" value="2"/>
</dbReference>
<keyword evidence="4" id="KW-0597">Phosphoprotein</keyword>
<feature type="transmembrane region" description="Helical" evidence="18">
    <location>
        <begin position="299"/>
        <end position="317"/>
    </location>
</feature>
<keyword evidence="21" id="KW-1185">Reference proteome</keyword>
<evidence type="ECO:0000256" key="13">
    <source>
        <dbReference type="ARBA" id="ARBA00023180"/>
    </source>
</evidence>
<feature type="region of interest" description="Disordered" evidence="17">
    <location>
        <begin position="94"/>
        <end position="124"/>
    </location>
</feature>
<dbReference type="FunFam" id="1.10.287.70:FF:000093">
    <property type="entry name" value="Calcium channel subunit Cch1"/>
    <property type="match status" value="1"/>
</dbReference>
<evidence type="ECO:0000256" key="9">
    <source>
        <dbReference type="ARBA" id="ARBA00022882"/>
    </source>
</evidence>
<dbReference type="RefSeq" id="XP_002552317.1">
    <property type="nucleotide sequence ID" value="XM_002552271.1"/>
</dbReference>
<dbReference type="InterPro" id="IPR005821">
    <property type="entry name" value="Ion_trans_dom"/>
</dbReference>
<keyword evidence="9" id="KW-0851">Voltage-gated channel</keyword>
<dbReference type="InterPro" id="IPR002048">
    <property type="entry name" value="EF_hand_dom"/>
</dbReference>
<dbReference type="STRING" id="559295.C5DDL8"/>
<evidence type="ECO:0000256" key="18">
    <source>
        <dbReference type="SAM" id="Phobius"/>
    </source>
</evidence>